<dbReference type="InterPro" id="IPR028108">
    <property type="entry name" value="DUF4505"/>
</dbReference>
<keyword evidence="3" id="KW-1185">Reference proteome</keyword>
<dbReference type="PANTHER" id="PTHR31449">
    <property type="entry name" value="UPF0598 PROTEIN C8ORF82"/>
    <property type="match status" value="1"/>
</dbReference>
<proteinExistence type="inferred from homology"/>
<protein>
    <submittedName>
        <fullName evidence="4">UPF0598 protein C8orf82 homolog</fullName>
    </submittedName>
</protein>
<dbReference type="RefSeq" id="XP_007954293.1">
    <property type="nucleotide sequence ID" value="XM_007956102.2"/>
</dbReference>
<organism evidence="3 4">
    <name type="scientific">Orycteropus afer afer</name>
    <dbReference type="NCBI Taxonomy" id="1230840"/>
    <lineage>
        <taxon>Eukaryota</taxon>
        <taxon>Metazoa</taxon>
        <taxon>Chordata</taxon>
        <taxon>Craniata</taxon>
        <taxon>Vertebrata</taxon>
        <taxon>Euteleostomi</taxon>
        <taxon>Mammalia</taxon>
        <taxon>Eutheria</taxon>
        <taxon>Afrotheria</taxon>
        <taxon>Tubulidentata</taxon>
        <taxon>Orycteropodidae</taxon>
        <taxon>Orycteropus</taxon>
    </lineage>
</organism>
<sequence length="274" mass="30026">MWPPRGSPRALALARLLGVRPCSGSRGVSYRQGQSPEPGTREYFYFVDHQGQLFLDDSKMKNFITCYKDPQFLVAFFSRLRPNRSGRYEAVFPFLSLCGRERNFLRCEDRPVVFTHLLAAGPRPPRLSYCGGGEALAVPFEPARLLPLAANGRLYHPAPERAGGVGLVRSALAFELSACFEYAPGAPALPSHVRWQGRRLALTMGVSRTDLRSRRQARVARAGGAGPECACARCPLPLPRRCSTGLGSLHALRGSRAPLERQMGALTTTPESCA</sequence>
<keyword evidence="2" id="KW-0732">Signal</keyword>
<evidence type="ECO:0000256" key="2">
    <source>
        <dbReference type="SAM" id="SignalP"/>
    </source>
</evidence>
<evidence type="ECO:0000313" key="4">
    <source>
        <dbReference type="RefSeq" id="XP_007954293.1"/>
    </source>
</evidence>
<comment type="similarity">
    <text evidence="1">Belongs to the UPF0598 family.</text>
</comment>
<accession>A0A8B7B290</accession>
<evidence type="ECO:0000256" key="1">
    <source>
        <dbReference type="ARBA" id="ARBA00006322"/>
    </source>
</evidence>
<name>A0A8B7B290_ORYAF</name>
<dbReference type="Proteomes" id="UP000694850">
    <property type="component" value="Unplaced"/>
</dbReference>
<reference evidence="4" key="1">
    <citation type="submission" date="2025-08" db="UniProtKB">
        <authorList>
            <consortium name="RefSeq"/>
        </authorList>
    </citation>
    <scope>IDENTIFICATION</scope>
</reference>
<feature type="chain" id="PRO_5034999667" evidence="2">
    <location>
        <begin position="25"/>
        <end position="274"/>
    </location>
</feature>
<dbReference type="AlphaFoldDB" id="A0A8B7B290"/>
<evidence type="ECO:0000313" key="3">
    <source>
        <dbReference type="Proteomes" id="UP000694850"/>
    </source>
</evidence>
<gene>
    <name evidence="4" type="primary">CUNH8orf82</name>
</gene>
<dbReference type="Pfam" id="PF14956">
    <property type="entry name" value="DUF4505"/>
    <property type="match status" value="1"/>
</dbReference>
<feature type="signal peptide" evidence="2">
    <location>
        <begin position="1"/>
        <end position="24"/>
    </location>
</feature>
<dbReference type="OrthoDB" id="10260024at2759"/>
<dbReference type="PANTHER" id="PTHR31449:SF3">
    <property type="entry name" value="UPF0598 PROTEIN C8ORF82"/>
    <property type="match status" value="1"/>
</dbReference>